<dbReference type="SUPFAM" id="SSF141673">
    <property type="entry name" value="MOSC N-terminal domain-like"/>
    <property type="match status" value="1"/>
</dbReference>
<sequence length="349" mass="39355">MSKFFNFNLPILAATAVGAVTILGMYLYRKSKRNSIPTEWKAVGKVKGLYMYPLKSGRRVELKTAHCTGYGIQLKAENGYPLKDRCLVVYKEGNKEFKTARTYPKMVLIEVTTVDPDTITINAPGMSTFNFNVSSLNNANKSDKISLWEDEKIFTTDCGDEAARWVSQYILDKPSGLRLGFHDGLPHHRRNIEGTHRQYFKFYPYLESSSTGLYSDLTSYLLINQSSVDELSTRIPASNITAHNFRPNILIEGEDLGPYDEDKWNWVKIGDVILQNVKACTRCILTTIDPETGIRATNNEPIKTLKTYRKVKDVAKINFEGDEPIMGIHLGLKCDGEIKAGDIVFVGKM</sequence>
<keyword evidence="1" id="KW-0472">Membrane</keyword>
<evidence type="ECO:0000313" key="3">
    <source>
        <dbReference type="EMBL" id="KAF2899112.1"/>
    </source>
</evidence>
<evidence type="ECO:0000256" key="1">
    <source>
        <dbReference type="SAM" id="Phobius"/>
    </source>
</evidence>
<protein>
    <recommendedName>
        <fullName evidence="2">MOSC domain-containing protein</fullName>
    </recommendedName>
</protein>
<reference evidence="3" key="1">
    <citation type="submission" date="2019-08" db="EMBL/GenBank/DDBJ databases">
        <title>The genome of the North American firefly Photinus pyralis.</title>
        <authorList>
            <consortium name="Photinus pyralis genome working group"/>
            <person name="Fallon T.R."/>
            <person name="Sander Lower S.E."/>
            <person name="Weng J.-K."/>
        </authorList>
    </citation>
    <scope>NUCLEOTIDE SEQUENCE</scope>
    <source>
        <strain evidence="3">TRF0915ILg1</strain>
        <tissue evidence="3">Whole body</tissue>
    </source>
</reference>
<dbReference type="InterPro" id="IPR005303">
    <property type="entry name" value="MOCOS_middle"/>
</dbReference>
<dbReference type="PANTHER" id="PTHR14237:SF19">
    <property type="entry name" value="MITOCHONDRIAL AMIDOXIME REDUCING COMPONENT 1"/>
    <property type="match status" value="1"/>
</dbReference>
<dbReference type="GO" id="GO:0030170">
    <property type="term" value="F:pyridoxal phosphate binding"/>
    <property type="evidence" value="ECO:0007669"/>
    <property type="project" value="InterPro"/>
</dbReference>
<dbReference type="PROSITE" id="PS51340">
    <property type="entry name" value="MOSC"/>
    <property type="match status" value="1"/>
</dbReference>
<dbReference type="Pfam" id="PF03476">
    <property type="entry name" value="MOSC_N"/>
    <property type="match status" value="1"/>
</dbReference>
<dbReference type="EMBL" id="VTPC01003046">
    <property type="protein sequence ID" value="KAF2899112.1"/>
    <property type="molecule type" value="Genomic_DNA"/>
</dbReference>
<feature type="domain" description="MOSC" evidence="2">
    <location>
        <begin position="164"/>
        <end position="347"/>
    </location>
</feature>
<dbReference type="GO" id="GO:0003824">
    <property type="term" value="F:catalytic activity"/>
    <property type="evidence" value="ECO:0007669"/>
    <property type="project" value="InterPro"/>
</dbReference>
<dbReference type="SUPFAM" id="SSF50800">
    <property type="entry name" value="PK beta-barrel domain-like"/>
    <property type="match status" value="1"/>
</dbReference>
<evidence type="ECO:0000313" key="4">
    <source>
        <dbReference type="Proteomes" id="UP000801492"/>
    </source>
</evidence>
<dbReference type="InterPro" id="IPR005302">
    <property type="entry name" value="MoCF_Sase_C"/>
</dbReference>
<evidence type="ECO:0000259" key="2">
    <source>
        <dbReference type="PROSITE" id="PS51340"/>
    </source>
</evidence>
<accession>A0A8K0GER6</accession>
<dbReference type="Pfam" id="PF03473">
    <property type="entry name" value="MOSC"/>
    <property type="match status" value="1"/>
</dbReference>
<dbReference type="PANTHER" id="PTHR14237">
    <property type="entry name" value="MOLYBDOPTERIN COFACTOR SULFURASE MOSC"/>
    <property type="match status" value="1"/>
</dbReference>
<dbReference type="Proteomes" id="UP000801492">
    <property type="component" value="Unassembled WGS sequence"/>
</dbReference>
<comment type="caution">
    <text evidence="3">The sequence shown here is derived from an EMBL/GenBank/DDBJ whole genome shotgun (WGS) entry which is preliminary data.</text>
</comment>
<keyword evidence="4" id="KW-1185">Reference proteome</keyword>
<dbReference type="GO" id="GO:0030151">
    <property type="term" value="F:molybdenum ion binding"/>
    <property type="evidence" value="ECO:0007669"/>
    <property type="project" value="InterPro"/>
</dbReference>
<feature type="transmembrane region" description="Helical" evidence="1">
    <location>
        <begin position="6"/>
        <end position="28"/>
    </location>
</feature>
<dbReference type="OrthoDB" id="17255at2759"/>
<keyword evidence="1" id="KW-1133">Transmembrane helix</keyword>
<dbReference type="InterPro" id="IPR011037">
    <property type="entry name" value="Pyrv_Knase-like_insert_dom_sf"/>
</dbReference>
<proteinExistence type="predicted"/>
<organism evidence="3 4">
    <name type="scientific">Ignelater luminosus</name>
    <name type="common">Cucubano</name>
    <name type="synonym">Pyrophorus luminosus</name>
    <dbReference type="NCBI Taxonomy" id="2038154"/>
    <lineage>
        <taxon>Eukaryota</taxon>
        <taxon>Metazoa</taxon>
        <taxon>Ecdysozoa</taxon>
        <taxon>Arthropoda</taxon>
        <taxon>Hexapoda</taxon>
        <taxon>Insecta</taxon>
        <taxon>Pterygota</taxon>
        <taxon>Neoptera</taxon>
        <taxon>Endopterygota</taxon>
        <taxon>Coleoptera</taxon>
        <taxon>Polyphaga</taxon>
        <taxon>Elateriformia</taxon>
        <taxon>Elateroidea</taxon>
        <taxon>Elateridae</taxon>
        <taxon>Agrypninae</taxon>
        <taxon>Pyrophorini</taxon>
        <taxon>Ignelater</taxon>
    </lineage>
</organism>
<dbReference type="AlphaFoldDB" id="A0A8K0GER6"/>
<gene>
    <name evidence="3" type="ORF">ILUMI_07066</name>
</gene>
<name>A0A8K0GER6_IGNLU</name>
<keyword evidence="1" id="KW-0812">Transmembrane</keyword>